<keyword evidence="5" id="KW-1185">Reference proteome</keyword>
<accession>A0ABV8IIT4</accession>
<dbReference type="PANTHER" id="PTHR30349:SF81">
    <property type="entry name" value="TYROSINE RECOMBINASE XERC"/>
    <property type="match status" value="1"/>
</dbReference>
<dbReference type="InterPro" id="IPR050090">
    <property type="entry name" value="Tyrosine_recombinase_XerCD"/>
</dbReference>
<organism evidence="4 5">
    <name type="scientific">Planomonospora corallina</name>
    <dbReference type="NCBI Taxonomy" id="1806052"/>
    <lineage>
        <taxon>Bacteria</taxon>
        <taxon>Bacillati</taxon>
        <taxon>Actinomycetota</taxon>
        <taxon>Actinomycetes</taxon>
        <taxon>Streptosporangiales</taxon>
        <taxon>Streptosporangiaceae</taxon>
        <taxon>Planomonospora</taxon>
    </lineage>
</organism>
<evidence type="ECO:0000259" key="3">
    <source>
        <dbReference type="PROSITE" id="PS51898"/>
    </source>
</evidence>
<protein>
    <submittedName>
        <fullName evidence="4">Tyrosine-type recombinase/integrase</fullName>
    </submittedName>
</protein>
<dbReference type="EMBL" id="JBHSBM010000074">
    <property type="protein sequence ID" value="MFC4062904.1"/>
    <property type="molecule type" value="Genomic_DNA"/>
</dbReference>
<evidence type="ECO:0000256" key="1">
    <source>
        <dbReference type="ARBA" id="ARBA00023125"/>
    </source>
</evidence>
<dbReference type="SUPFAM" id="SSF56349">
    <property type="entry name" value="DNA breaking-rejoining enzymes"/>
    <property type="match status" value="1"/>
</dbReference>
<keyword evidence="2" id="KW-0233">DNA recombination</keyword>
<dbReference type="RefSeq" id="WP_377294441.1">
    <property type="nucleotide sequence ID" value="NZ_JBHSBM010000074.1"/>
</dbReference>
<keyword evidence="1" id="KW-0238">DNA-binding</keyword>
<dbReference type="InterPro" id="IPR011010">
    <property type="entry name" value="DNA_brk_join_enz"/>
</dbReference>
<comment type="caution">
    <text evidence="4">The sequence shown here is derived from an EMBL/GenBank/DDBJ whole genome shotgun (WGS) entry which is preliminary data.</text>
</comment>
<dbReference type="PROSITE" id="PS51898">
    <property type="entry name" value="TYR_RECOMBINASE"/>
    <property type="match status" value="1"/>
</dbReference>
<dbReference type="Proteomes" id="UP001595850">
    <property type="component" value="Unassembled WGS sequence"/>
</dbReference>
<gene>
    <name evidence="4" type="ORF">ACFOWE_31835</name>
</gene>
<evidence type="ECO:0000256" key="2">
    <source>
        <dbReference type="ARBA" id="ARBA00023172"/>
    </source>
</evidence>
<reference evidence="5" key="1">
    <citation type="journal article" date="2019" name="Int. J. Syst. Evol. Microbiol.">
        <title>The Global Catalogue of Microorganisms (GCM) 10K type strain sequencing project: providing services to taxonomists for standard genome sequencing and annotation.</title>
        <authorList>
            <consortium name="The Broad Institute Genomics Platform"/>
            <consortium name="The Broad Institute Genome Sequencing Center for Infectious Disease"/>
            <person name="Wu L."/>
            <person name="Ma J."/>
        </authorList>
    </citation>
    <scope>NUCLEOTIDE SEQUENCE [LARGE SCALE GENOMIC DNA]</scope>
    <source>
        <strain evidence="5">TBRC 4489</strain>
    </source>
</reference>
<dbReference type="PANTHER" id="PTHR30349">
    <property type="entry name" value="PHAGE INTEGRASE-RELATED"/>
    <property type="match status" value="1"/>
</dbReference>
<dbReference type="Gene3D" id="1.10.150.130">
    <property type="match status" value="1"/>
</dbReference>
<dbReference type="Gene3D" id="1.10.443.10">
    <property type="entry name" value="Intergrase catalytic core"/>
    <property type="match status" value="1"/>
</dbReference>
<feature type="domain" description="Tyr recombinase" evidence="3">
    <location>
        <begin position="121"/>
        <end position="307"/>
    </location>
</feature>
<dbReference type="InterPro" id="IPR013762">
    <property type="entry name" value="Integrase-like_cat_sf"/>
</dbReference>
<dbReference type="InterPro" id="IPR010998">
    <property type="entry name" value="Integrase_recombinase_N"/>
</dbReference>
<dbReference type="InterPro" id="IPR002104">
    <property type="entry name" value="Integrase_catalytic"/>
</dbReference>
<dbReference type="CDD" id="cd00397">
    <property type="entry name" value="DNA_BRE_C"/>
    <property type="match status" value="1"/>
</dbReference>
<proteinExistence type="predicted"/>
<dbReference type="Pfam" id="PF00589">
    <property type="entry name" value="Phage_integrase"/>
    <property type="match status" value="1"/>
</dbReference>
<sequence length="316" mass="34768">MARIHHLGRSSDHPALADAIASFLGGIATANTARAYATALRALAAEFGDRTPLEVLEGEAGVDRLAAWFTHRWGGAAPATFNARLDALGSACAWWRRQGWLTSDPLRRIQRRARTPDRTPDRTRALPRADIGALLNRPALALRERTLWRLLYESAARAEEVLALDAGDLDLRNRRAKVRRKGGAVDVIVWRTPTARLLPRLLDGRRTGPVFLTDRRARVALPPADLDPASGRARLSYRRAAELFEHATAALPGGPWTLHQLRHSALTHAAEDGANTSTLLAYSGHTSVASLARYARVSPEALARWQESRDPAARRR</sequence>
<name>A0ABV8IIT4_9ACTN</name>
<evidence type="ECO:0000313" key="5">
    <source>
        <dbReference type="Proteomes" id="UP001595850"/>
    </source>
</evidence>
<evidence type="ECO:0000313" key="4">
    <source>
        <dbReference type="EMBL" id="MFC4062904.1"/>
    </source>
</evidence>